<comment type="similarity">
    <text evidence="1 5">Belongs to the peptidase S8 family.</text>
</comment>
<dbReference type="PANTHER" id="PTHR43806:SF11">
    <property type="entry name" value="CEREVISIN-RELATED"/>
    <property type="match status" value="1"/>
</dbReference>
<keyword evidence="6" id="KW-1133">Transmembrane helix</keyword>
<keyword evidence="6" id="KW-0812">Transmembrane</keyword>
<keyword evidence="2" id="KW-0645">Protease</keyword>
<keyword evidence="10" id="KW-1185">Reference proteome</keyword>
<dbReference type="InterPro" id="IPR015500">
    <property type="entry name" value="Peptidase_S8_subtilisin-rel"/>
</dbReference>
<protein>
    <submittedName>
        <fullName evidence="9">S8 family serine peptidase</fullName>
    </submittedName>
</protein>
<evidence type="ECO:0000256" key="7">
    <source>
        <dbReference type="SAM" id="SignalP"/>
    </source>
</evidence>
<dbReference type="PANTHER" id="PTHR43806">
    <property type="entry name" value="PEPTIDASE S8"/>
    <property type="match status" value="1"/>
</dbReference>
<dbReference type="InterPro" id="IPR050131">
    <property type="entry name" value="Peptidase_S8_subtilisin-like"/>
</dbReference>
<evidence type="ECO:0000259" key="8">
    <source>
        <dbReference type="Pfam" id="PF00082"/>
    </source>
</evidence>
<organism evidence="9 10">
    <name type="scientific">Nocardioides vastitatis</name>
    <dbReference type="NCBI Taxonomy" id="2568655"/>
    <lineage>
        <taxon>Bacteria</taxon>
        <taxon>Bacillati</taxon>
        <taxon>Actinomycetota</taxon>
        <taxon>Actinomycetes</taxon>
        <taxon>Propionibacteriales</taxon>
        <taxon>Nocardioidaceae</taxon>
        <taxon>Nocardioides</taxon>
    </lineage>
</organism>
<feature type="signal peptide" evidence="7">
    <location>
        <begin position="1"/>
        <end position="30"/>
    </location>
</feature>
<feature type="transmembrane region" description="Helical" evidence="6">
    <location>
        <begin position="395"/>
        <end position="416"/>
    </location>
</feature>
<evidence type="ECO:0000256" key="6">
    <source>
        <dbReference type="SAM" id="Phobius"/>
    </source>
</evidence>
<dbReference type="Pfam" id="PF00082">
    <property type="entry name" value="Peptidase_S8"/>
    <property type="match status" value="1"/>
</dbReference>
<gene>
    <name evidence="9" type="ORF">ACFPQB_09135</name>
</gene>
<keyword evidence="4" id="KW-0720">Serine protease</keyword>
<name>A0ABW0ZDK9_9ACTN</name>
<keyword evidence="3" id="KW-0378">Hydrolase</keyword>
<evidence type="ECO:0000256" key="1">
    <source>
        <dbReference type="ARBA" id="ARBA00011073"/>
    </source>
</evidence>
<keyword evidence="6" id="KW-0472">Membrane</keyword>
<accession>A0ABW0ZDK9</accession>
<dbReference type="RefSeq" id="WP_378527022.1">
    <property type="nucleotide sequence ID" value="NZ_JBHSNS010000003.1"/>
</dbReference>
<reference evidence="10" key="1">
    <citation type="journal article" date="2019" name="Int. J. Syst. Evol. Microbiol.">
        <title>The Global Catalogue of Microorganisms (GCM) 10K type strain sequencing project: providing services to taxonomists for standard genome sequencing and annotation.</title>
        <authorList>
            <consortium name="The Broad Institute Genomics Platform"/>
            <consortium name="The Broad Institute Genome Sequencing Center for Infectious Disease"/>
            <person name="Wu L."/>
            <person name="Ma J."/>
        </authorList>
    </citation>
    <scope>NUCLEOTIDE SEQUENCE [LARGE SCALE GENOMIC DNA]</scope>
    <source>
        <strain evidence="10">YIM 94188</strain>
    </source>
</reference>
<evidence type="ECO:0000313" key="9">
    <source>
        <dbReference type="EMBL" id="MFC5729081.1"/>
    </source>
</evidence>
<evidence type="ECO:0000256" key="5">
    <source>
        <dbReference type="PROSITE-ProRule" id="PRU01240"/>
    </source>
</evidence>
<dbReference type="InterPro" id="IPR036852">
    <property type="entry name" value="Peptidase_S8/S53_dom_sf"/>
</dbReference>
<comment type="caution">
    <text evidence="5">Lacks conserved residue(s) required for the propagation of feature annotation.</text>
</comment>
<evidence type="ECO:0000256" key="3">
    <source>
        <dbReference type="ARBA" id="ARBA00022801"/>
    </source>
</evidence>
<keyword evidence="7" id="KW-0732">Signal</keyword>
<dbReference type="PRINTS" id="PR00723">
    <property type="entry name" value="SUBTILISIN"/>
</dbReference>
<feature type="domain" description="Peptidase S8/S53" evidence="8">
    <location>
        <begin position="81"/>
        <end position="342"/>
    </location>
</feature>
<dbReference type="EMBL" id="JBHSNS010000003">
    <property type="protein sequence ID" value="MFC5729081.1"/>
    <property type="molecule type" value="Genomic_DNA"/>
</dbReference>
<dbReference type="CDD" id="cd00306">
    <property type="entry name" value="Peptidases_S8_S53"/>
    <property type="match status" value="1"/>
</dbReference>
<dbReference type="SUPFAM" id="SSF52743">
    <property type="entry name" value="Subtilisin-like"/>
    <property type="match status" value="1"/>
</dbReference>
<evidence type="ECO:0000256" key="2">
    <source>
        <dbReference type="ARBA" id="ARBA00022670"/>
    </source>
</evidence>
<dbReference type="Gene3D" id="3.40.50.200">
    <property type="entry name" value="Peptidase S8/S53 domain"/>
    <property type="match status" value="1"/>
</dbReference>
<dbReference type="PROSITE" id="PS51892">
    <property type="entry name" value="SUBTILASE"/>
    <property type="match status" value="1"/>
</dbReference>
<feature type="chain" id="PRO_5045889230" evidence="7">
    <location>
        <begin position="31"/>
        <end position="420"/>
    </location>
</feature>
<comment type="caution">
    <text evidence="9">The sequence shown here is derived from an EMBL/GenBank/DDBJ whole genome shotgun (WGS) entry which is preliminary data.</text>
</comment>
<dbReference type="Proteomes" id="UP001596072">
    <property type="component" value="Unassembled WGS sequence"/>
</dbReference>
<dbReference type="InterPro" id="IPR000209">
    <property type="entry name" value="Peptidase_S8/S53_dom"/>
</dbReference>
<sequence>MTVRRLASATSAVLALVVLALVIPPGATTAAAGPGRALAASGDDCADVTETRDKRTVEGENGPYLDLHVPQARAIASESGRGVTVVVVDSGIGALAERAVPTGHASPPGLESGHGLAVAGIVGGPDQQTPRIPVGIAPGATLVDAPFYDAPLGEGDETASRPLASSLATALRSVASQLESGVLPVRTVVVVPAQVLPSAALKKEVRRVVRSGALVVAPAGDRPGDDVEGSPFGDYSGRPEPGEDAVGDVWPAAEEGVLSVGVADPEARPFLLRNSGVDLAAPAAGSVTAARDGGWCVVSTPSTHWSAAQVAGVAALVWSHHPSDSAAAVRARLLDTATGNGGPSSPVTGHGVVQPVEALQRRAEGGAGMDEADVVERAKPPAERQDLLADTRRDAVWWGLAGGGALVVLVVLRPVLARRR</sequence>
<evidence type="ECO:0000313" key="10">
    <source>
        <dbReference type="Proteomes" id="UP001596072"/>
    </source>
</evidence>
<evidence type="ECO:0000256" key="4">
    <source>
        <dbReference type="ARBA" id="ARBA00022825"/>
    </source>
</evidence>
<proteinExistence type="inferred from homology"/>